<sequence>MGVNVSRYCCSENGEEEPQCDVSVDAVQVVEALEEAPAQVVPSGSLTNSEGTEGTEVPTMTNSELPVSLQATISFKVDRAAAHGIPVFSILRDFGLRKLTSPSYLDLRFQRRLWERSHPAEAFDVFFSHTWNAPGRLKFLSLLFQYGWPTVTVSWLCVVTVAFVQGAFGLVPLPFTFHADTLGFKADCPYAPWAWLSGTLAVLISLFLFPYCCCASCSPTCFLDVASVHQTDPVLKERGVLGLGGFLQISKELRVLWSPTYLSRLWCVFELAAFRKANPSGRIQVKPLFVERQVFFLILACAFMTGIFVAAREGVSQAYQSGMVAIAMSPLALIVHTNRKFMREERQITEALATFELKNAGCQREEDKAFLLAAINAWYGSEEAFTAYVRGPLTRELLAASTLDLPFGYGLLAAASPCCRIAREPRAPSQPKLKQAAFF</sequence>
<evidence type="ECO:0000256" key="2">
    <source>
        <dbReference type="SAM" id="Phobius"/>
    </source>
</evidence>
<feature type="transmembrane region" description="Helical" evidence="2">
    <location>
        <begin position="190"/>
        <end position="209"/>
    </location>
</feature>
<keyword evidence="4" id="KW-1185">Reference proteome</keyword>
<keyword evidence="2" id="KW-0812">Transmembrane</keyword>
<comment type="caution">
    <text evidence="3">The sequence shown here is derived from an EMBL/GenBank/DDBJ whole genome shotgun (WGS) entry which is preliminary data.</text>
</comment>
<reference evidence="3" key="1">
    <citation type="submission" date="2021-02" db="EMBL/GenBank/DDBJ databases">
        <authorList>
            <person name="Dougan E. K."/>
            <person name="Rhodes N."/>
            <person name="Thang M."/>
            <person name="Chan C."/>
        </authorList>
    </citation>
    <scope>NUCLEOTIDE SEQUENCE</scope>
</reference>
<keyword evidence="2" id="KW-0472">Membrane</keyword>
<feature type="transmembrane region" description="Helical" evidence="2">
    <location>
        <begin position="317"/>
        <end position="336"/>
    </location>
</feature>
<feature type="transmembrane region" description="Helical" evidence="2">
    <location>
        <begin position="146"/>
        <end position="170"/>
    </location>
</feature>
<evidence type="ECO:0000313" key="4">
    <source>
        <dbReference type="Proteomes" id="UP000604046"/>
    </source>
</evidence>
<gene>
    <name evidence="3" type="ORF">SNAT2548_LOCUS2855</name>
</gene>
<name>A0A812I8P0_9DINO</name>
<dbReference type="EMBL" id="CAJNDS010000171">
    <property type="protein sequence ID" value="CAE7021567.1"/>
    <property type="molecule type" value="Genomic_DNA"/>
</dbReference>
<evidence type="ECO:0000256" key="1">
    <source>
        <dbReference type="SAM" id="MobiDB-lite"/>
    </source>
</evidence>
<dbReference type="AlphaFoldDB" id="A0A812I8P0"/>
<feature type="transmembrane region" description="Helical" evidence="2">
    <location>
        <begin position="294"/>
        <end position="311"/>
    </location>
</feature>
<accession>A0A812I8P0</accession>
<dbReference type="OrthoDB" id="423911at2759"/>
<proteinExistence type="predicted"/>
<evidence type="ECO:0000313" key="3">
    <source>
        <dbReference type="EMBL" id="CAE7021567.1"/>
    </source>
</evidence>
<keyword evidence="2" id="KW-1133">Transmembrane helix</keyword>
<protein>
    <submittedName>
        <fullName evidence="3">Uncharacterized protein</fullName>
    </submittedName>
</protein>
<feature type="region of interest" description="Disordered" evidence="1">
    <location>
        <begin position="40"/>
        <end position="60"/>
    </location>
</feature>
<organism evidence="3 4">
    <name type="scientific">Symbiodinium natans</name>
    <dbReference type="NCBI Taxonomy" id="878477"/>
    <lineage>
        <taxon>Eukaryota</taxon>
        <taxon>Sar</taxon>
        <taxon>Alveolata</taxon>
        <taxon>Dinophyceae</taxon>
        <taxon>Suessiales</taxon>
        <taxon>Symbiodiniaceae</taxon>
        <taxon>Symbiodinium</taxon>
    </lineage>
</organism>
<feature type="compositionally biased region" description="Polar residues" evidence="1">
    <location>
        <begin position="42"/>
        <end position="60"/>
    </location>
</feature>
<dbReference type="Proteomes" id="UP000604046">
    <property type="component" value="Unassembled WGS sequence"/>
</dbReference>